<name>A0A0F0LRY7_9MICO</name>
<reference evidence="1 2" key="1">
    <citation type="submission" date="2015-02" db="EMBL/GenBank/DDBJ databases">
        <title>Draft genome sequences of ten Microbacterium spp. with emphasis on heavy metal contaminated environments.</title>
        <authorList>
            <person name="Corretto E."/>
        </authorList>
    </citation>
    <scope>NUCLEOTIDE SEQUENCE [LARGE SCALE GENOMIC DNA]</scope>
    <source>
        <strain evidence="1 2">ARN176</strain>
    </source>
</reference>
<evidence type="ECO:0008006" key="3">
    <source>
        <dbReference type="Google" id="ProtNLM"/>
    </source>
</evidence>
<comment type="caution">
    <text evidence="1">The sequence shown here is derived from an EMBL/GenBank/DDBJ whole genome shotgun (WGS) entry which is preliminary data.</text>
</comment>
<dbReference type="AlphaFoldDB" id="A0A0F0LRY7"/>
<keyword evidence="2" id="KW-1185">Reference proteome</keyword>
<organism evidence="1 2">
    <name type="scientific">Microbacterium azadirachtae</name>
    <dbReference type="NCBI Taxonomy" id="582680"/>
    <lineage>
        <taxon>Bacteria</taxon>
        <taxon>Bacillati</taxon>
        <taxon>Actinomycetota</taxon>
        <taxon>Actinomycetes</taxon>
        <taxon>Micrococcales</taxon>
        <taxon>Microbacteriaceae</taxon>
        <taxon>Microbacterium</taxon>
    </lineage>
</organism>
<evidence type="ECO:0000313" key="2">
    <source>
        <dbReference type="Proteomes" id="UP000033740"/>
    </source>
</evidence>
<dbReference type="RefSeq" id="WP_045270607.1">
    <property type="nucleotide sequence ID" value="NZ_JYIX01000023.1"/>
</dbReference>
<dbReference type="EMBL" id="JYIX01000023">
    <property type="protein sequence ID" value="KJL35469.1"/>
    <property type="molecule type" value="Genomic_DNA"/>
</dbReference>
<accession>A0A0F0LRY7</accession>
<gene>
    <name evidence="1" type="ORF">RS86_00465</name>
</gene>
<protein>
    <recommendedName>
        <fullName evidence="3">Tail assembly chaperone</fullName>
    </recommendedName>
</protein>
<dbReference type="STRING" id="582680.RS86_00465"/>
<proteinExistence type="predicted"/>
<evidence type="ECO:0000313" key="1">
    <source>
        <dbReference type="EMBL" id="KJL35469.1"/>
    </source>
</evidence>
<sequence>MDVKALIQKQREMLEAIEPTEVEVLLGGRVVTVVMPYVMPVPFSDLASKHAPETPLDVAQVGFSLDGVARNYPDIVIRDGEDEDDLLTVLNKAVHYGWPEMYDVLTHDDRASIRASVWGTYVWRSQQEKKKLQEVADES</sequence>
<dbReference type="Proteomes" id="UP000033740">
    <property type="component" value="Unassembled WGS sequence"/>
</dbReference>